<comment type="caution">
    <text evidence="3">The sequence shown here is derived from an EMBL/GenBank/DDBJ whole genome shotgun (WGS) entry which is preliminary data.</text>
</comment>
<dbReference type="EMBL" id="LAZR01068969">
    <property type="protein sequence ID" value="KKK48628.1"/>
    <property type="molecule type" value="Genomic_DNA"/>
</dbReference>
<dbReference type="InterPro" id="IPR009057">
    <property type="entry name" value="Homeodomain-like_sf"/>
</dbReference>
<protein>
    <recommendedName>
        <fullName evidence="2">Transposase IS30-like HTH domain-containing protein</fullName>
    </recommendedName>
</protein>
<dbReference type="InterPro" id="IPR051917">
    <property type="entry name" value="Transposase-Integrase"/>
</dbReference>
<dbReference type="AlphaFoldDB" id="A0A0F8VW70"/>
<sequence>VAAFWLVLWVVMGKGYRHLSLEDRDTISEMKRQGHRLAEIARALGRCKSTISRELKRNSTPAYRVYLSCKAHERAVTRKKDSGKRPRLKNERIVSYVREKPALEWSPEIIAGKIDQDMRGASISHEAVYQYIYHPKTECREELIGYLVPGRRKRKKKGVGRKERKTKIPNRIPIEERP</sequence>
<dbReference type="SUPFAM" id="SSF46689">
    <property type="entry name" value="Homeodomain-like"/>
    <property type="match status" value="1"/>
</dbReference>
<feature type="region of interest" description="Disordered" evidence="1">
    <location>
        <begin position="154"/>
        <end position="178"/>
    </location>
</feature>
<gene>
    <name evidence="3" type="ORF">LCGC14_3143210</name>
</gene>
<feature type="compositionally biased region" description="Basic residues" evidence="1">
    <location>
        <begin position="154"/>
        <end position="168"/>
    </location>
</feature>
<accession>A0A0F8VW70</accession>
<dbReference type="Pfam" id="PF13936">
    <property type="entry name" value="HTH_38"/>
    <property type="match status" value="1"/>
</dbReference>
<dbReference type="GO" id="GO:0004803">
    <property type="term" value="F:transposase activity"/>
    <property type="evidence" value="ECO:0007669"/>
    <property type="project" value="TreeGrafter"/>
</dbReference>
<evidence type="ECO:0000259" key="2">
    <source>
        <dbReference type="Pfam" id="PF13936"/>
    </source>
</evidence>
<organism evidence="3">
    <name type="scientific">marine sediment metagenome</name>
    <dbReference type="NCBI Taxonomy" id="412755"/>
    <lineage>
        <taxon>unclassified sequences</taxon>
        <taxon>metagenomes</taxon>
        <taxon>ecological metagenomes</taxon>
    </lineage>
</organism>
<dbReference type="PANTHER" id="PTHR10948">
    <property type="entry name" value="TRANSPOSASE"/>
    <property type="match status" value="1"/>
</dbReference>
<name>A0A0F8VW70_9ZZZZ</name>
<evidence type="ECO:0000313" key="3">
    <source>
        <dbReference type="EMBL" id="KKK48628.1"/>
    </source>
</evidence>
<proteinExistence type="predicted"/>
<dbReference type="InterPro" id="IPR025246">
    <property type="entry name" value="IS30-like_HTH"/>
</dbReference>
<evidence type="ECO:0000256" key="1">
    <source>
        <dbReference type="SAM" id="MobiDB-lite"/>
    </source>
</evidence>
<feature type="non-terminal residue" evidence="3">
    <location>
        <position position="1"/>
    </location>
</feature>
<feature type="domain" description="Transposase IS30-like HTH" evidence="2">
    <location>
        <begin position="16"/>
        <end position="58"/>
    </location>
</feature>
<dbReference type="GO" id="GO:0005829">
    <property type="term" value="C:cytosol"/>
    <property type="evidence" value="ECO:0007669"/>
    <property type="project" value="TreeGrafter"/>
</dbReference>
<dbReference type="GO" id="GO:0032196">
    <property type="term" value="P:transposition"/>
    <property type="evidence" value="ECO:0007669"/>
    <property type="project" value="TreeGrafter"/>
</dbReference>
<dbReference type="Gene3D" id="1.10.10.60">
    <property type="entry name" value="Homeodomain-like"/>
    <property type="match status" value="1"/>
</dbReference>
<dbReference type="PANTHER" id="PTHR10948:SF23">
    <property type="entry name" value="TRANSPOSASE INSI FOR INSERTION SEQUENCE ELEMENT IS30A-RELATED"/>
    <property type="match status" value="1"/>
</dbReference>
<reference evidence="3" key="1">
    <citation type="journal article" date="2015" name="Nature">
        <title>Complex archaea that bridge the gap between prokaryotes and eukaryotes.</title>
        <authorList>
            <person name="Spang A."/>
            <person name="Saw J.H."/>
            <person name="Jorgensen S.L."/>
            <person name="Zaremba-Niedzwiedzka K."/>
            <person name="Martijn J."/>
            <person name="Lind A.E."/>
            <person name="van Eijk R."/>
            <person name="Schleper C."/>
            <person name="Guy L."/>
            <person name="Ettema T.J."/>
        </authorList>
    </citation>
    <scope>NUCLEOTIDE SEQUENCE</scope>
</reference>